<dbReference type="AlphaFoldDB" id="A0A9P0DE60"/>
<reference evidence="1" key="1">
    <citation type="submission" date="2022-01" db="EMBL/GenBank/DDBJ databases">
        <authorList>
            <person name="King R."/>
        </authorList>
    </citation>
    <scope>NUCLEOTIDE SEQUENCE</scope>
</reference>
<sequence length="130" mass="14926">MESDKKEQEQNLQEISINNEVIDVTTVVTFEEANVLLNDITTKYNEKCNDRKTLKQALLQKIAGDMKNKGFDIQEGREGAEKSQKFANKQRSYLNYMKNIKTTGTEIKDPPPYFDEMHAILGNKDKVNPP</sequence>
<organism evidence="1 2">
    <name type="scientific">Psylliodes chrysocephalus</name>
    <dbReference type="NCBI Taxonomy" id="3402493"/>
    <lineage>
        <taxon>Eukaryota</taxon>
        <taxon>Metazoa</taxon>
        <taxon>Ecdysozoa</taxon>
        <taxon>Arthropoda</taxon>
        <taxon>Hexapoda</taxon>
        <taxon>Insecta</taxon>
        <taxon>Pterygota</taxon>
        <taxon>Neoptera</taxon>
        <taxon>Endopterygota</taxon>
        <taxon>Coleoptera</taxon>
        <taxon>Polyphaga</taxon>
        <taxon>Cucujiformia</taxon>
        <taxon>Chrysomeloidea</taxon>
        <taxon>Chrysomelidae</taxon>
        <taxon>Galerucinae</taxon>
        <taxon>Alticini</taxon>
        <taxon>Psylliodes</taxon>
    </lineage>
</organism>
<dbReference type="Proteomes" id="UP001153636">
    <property type="component" value="Chromosome 8"/>
</dbReference>
<accession>A0A9P0DE60</accession>
<protein>
    <submittedName>
        <fullName evidence="1">Uncharacterized protein</fullName>
    </submittedName>
</protein>
<dbReference type="OrthoDB" id="6610952at2759"/>
<dbReference type="EMBL" id="OV651820">
    <property type="protein sequence ID" value="CAH1114747.1"/>
    <property type="molecule type" value="Genomic_DNA"/>
</dbReference>
<gene>
    <name evidence="1" type="ORF">PSYICH_LOCUS14377</name>
</gene>
<keyword evidence="2" id="KW-1185">Reference proteome</keyword>
<proteinExistence type="predicted"/>
<evidence type="ECO:0000313" key="1">
    <source>
        <dbReference type="EMBL" id="CAH1114747.1"/>
    </source>
</evidence>
<evidence type="ECO:0000313" key="2">
    <source>
        <dbReference type="Proteomes" id="UP001153636"/>
    </source>
</evidence>
<name>A0A9P0DE60_9CUCU</name>